<accession>A0AAT9H7E4</accession>
<protein>
    <recommendedName>
        <fullName evidence="2">Immunity protein 30</fullName>
    </recommendedName>
</protein>
<sequence length="181" mass="21780">MTDNEIIKKKEELMSEHWTEDLHRSLQDFHPDVARKIVDSMDHHDIYIKVNLRHCQEDYIADYLEYLWDISEDAYWRHISISLDTEVGLLWSDNMSHLKRLCTTRIPEDILMAVILFLIDDERNIYQDTEAIGCILKAQAEKFDRLEEILSYIKCLNLKDESDIINQVEELIKKEFNYYFF</sequence>
<reference evidence="1" key="1">
    <citation type="submission" date="2024-05" db="EMBL/GenBank/DDBJ databases">
        <title>Whole-Genome Sequence of CFS9, a Potential Fish Probiotic Isolated from the Body Surface of Silurus asotus.</title>
        <authorList>
            <person name="Kojima M."/>
            <person name="Tobioka K."/>
            <person name="Yokota K."/>
            <person name="Nakatani H."/>
            <person name="Hori K."/>
            <person name="Tamaru Y."/>
            <person name="Okazaki F."/>
        </authorList>
    </citation>
    <scope>NUCLEOTIDE SEQUENCE</scope>
    <source>
        <strain evidence="1">CFS9</strain>
    </source>
</reference>
<dbReference type="EMBL" id="AP031573">
    <property type="protein sequence ID" value="BFM45385.1"/>
    <property type="molecule type" value="Genomic_DNA"/>
</dbReference>
<dbReference type="RefSeq" id="WP_369616382.1">
    <property type="nucleotide sequence ID" value="NZ_AP031573.1"/>
</dbReference>
<proteinExistence type="predicted"/>
<gene>
    <name evidence="1" type="ORF">CFS9_40260</name>
</gene>
<evidence type="ECO:0008006" key="2">
    <source>
        <dbReference type="Google" id="ProtNLM"/>
    </source>
</evidence>
<organism evidence="1">
    <name type="scientific">Flavobacterium sp. CFS9</name>
    <dbReference type="NCBI Taxonomy" id="3143118"/>
    <lineage>
        <taxon>Bacteria</taxon>
        <taxon>Pseudomonadati</taxon>
        <taxon>Bacteroidota</taxon>
        <taxon>Flavobacteriia</taxon>
        <taxon>Flavobacteriales</taxon>
        <taxon>Flavobacteriaceae</taxon>
        <taxon>Flavobacterium</taxon>
    </lineage>
</organism>
<evidence type="ECO:0000313" key="1">
    <source>
        <dbReference type="EMBL" id="BFM45385.1"/>
    </source>
</evidence>
<dbReference type="AlphaFoldDB" id="A0AAT9H7E4"/>
<name>A0AAT9H7E4_9FLAO</name>